<keyword evidence="2" id="KW-0812">Transmembrane</keyword>
<sequence>MDRTTDRGRRDAPGPRRPRTALALALTVTAALSAASPAHAEPAHRYWSTWTLQGTSWQVPERSATEEVPADGSVVGLRFALLPASATNGRSPRATPSFEEVCGRTAPEAGTKRVGVVVDHGRPEESASRPQDAPQVETACAVAPVDATLVATVRHALDVQGTPPMVCAVDGHPAEGCSANRVADADPAVLEATEEPVEPVRRTAPEPTDPDTAPAATPSPEASPSPSGGEESAGEGPAPTAGEDAPAAPERREAPDGALVPWYVTALALALLAGGLWMLLRPLPAGRG</sequence>
<evidence type="ECO:0000313" key="4">
    <source>
        <dbReference type="EMBL" id="PKZ41664.1"/>
    </source>
</evidence>
<name>A0A2I1PAL2_9MICO</name>
<evidence type="ECO:0000313" key="5">
    <source>
        <dbReference type="Proteomes" id="UP000234206"/>
    </source>
</evidence>
<dbReference type="Proteomes" id="UP000234206">
    <property type="component" value="Unassembled WGS sequence"/>
</dbReference>
<evidence type="ECO:0000256" key="3">
    <source>
        <dbReference type="SAM" id="SignalP"/>
    </source>
</evidence>
<keyword evidence="5" id="KW-1185">Reference proteome</keyword>
<dbReference type="EMBL" id="PKIZ01000010">
    <property type="protein sequence ID" value="PKZ41664.1"/>
    <property type="molecule type" value="Genomic_DNA"/>
</dbReference>
<feature type="compositionally biased region" description="Low complexity" evidence="1">
    <location>
        <begin position="210"/>
        <end position="248"/>
    </location>
</feature>
<comment type="caution">
    <text evidence="4">The sequence shown here is derived from an EMBL/GenBank/DDBJ whole genome shotgun (WGS) entry which is preliminary data.</text>
</comment>
<gene>
    <name evidence="4" type="ORF">CYJ76_06270</name>
</gene>
<proteinExistence type="predicted"/>
<keyword evidence="2" id="KW-0472">Membrane</keyword>
<keyword evidence="3" id="KW-0732">Signal</keyword>
<evidence type="ECO:0000256" key="2">
    <source>
        <dbReference type="SAM" id="Phobius"/>
    </source>
</evidence>
<organism evidence="4 5">
    <name type="scientific">Kytococcus schroeteri</name>
    <dbReference type="NCBI Taxonomy" id="138300"/>
    <lineage>
        <taxon>Bacteria</taxon>
        <taxon>Bacillati</taxon>
        <taxon>Actinomycetota</taxon>
        <taxon>Actinomycetes</taxon>
        <taxon>Micrococcales</taxon>
        <taxon>Kytococcaceae</taxon>
        <taxon>Kytococcus</taxon>
    </lineage>
</organism>
<feature type="signal peptide" evidence="3">
    <location>
        <begin position="1"/>
        <end position="40"/>
    </location>
</feature>
<evidence type="ECO:0000256" key="1">
    <source>
        <dbReference type="SAM" id="MobiDB-lite"/>
    </source>
</evidence>
<protein>
    <submittedName>
        <fullName evidence="4">Uncharacterized protein</fullName>
    </submittedName>
</protein>
<dbReference type="AlphaFoldDB" id="A0A2I1PAL2"/>
<dbReference type="RefSeq" id="WP_101849575.1">
    <property type="nucleotide sequence ID" value="NZ_PKIZ01000010.1"/>
</dbReference>
<reference evidence="4 5" key="1">
    <citation type="submission" date="2017-12" db="EMBL/GenBank/DDBJ databases">
        <title>Phylogenetic diversity of female urinary microbiome.</title>
        <authorList>
            <person name="Thomas-White K."/>
            <person name="Wolfe A.J."/>
        </authorList>
    </citation>
    <scope>NUCLEOTIDE SEQUENCE [LARGE SCALE GENOMIC DNA]</scope>
    <source>
        <strain evidence="4 5">UMB1298</strain>
    </source>
</reference>
<feature type="non-terminal residue" evidence="4">
    <location>
        <position position="288"/>
    </location>
</feature>
<feature type="transmembrane region" description="Helical" evidence="2">
    <location>
        <begin position="260"/>
        <end position="280"/>
    </location>
</feature>
<dbReference type="InterPro" id="IPR047703">
    <property type="entry name" value="SCO2322-like"/>
</dbReference>
<feature type="region of interest" description="Disordered" evidence="1">
    <location>
        <begin position="191"/>
        <end position="253"/>
    </location>
</feature>
<dbReference type="NCBIfam" id="NF040672">
    <property type="entry name" value="SCO2322_fam"/>
    <property type="match status" value="1"/>
</dbReference>
<accession>A0A2I1PAL2</accession>
<keyword evidence="2" id="KW-1133">Transmembrane helix</keyword>
<feature type="chain" id="PRO_5014192045" evidence="3">
    <location>
        <begin position="41"/>
        <end position="288"/>
    </location>
</feature>